<evidence type="ECO:0000256" key="12">
    <source>
        <dbReference type="ARBA" id="ARBA00023004"/>
    </source>
</evidence>
<evidence type="ECO:0000256" key="2">
    <source>
        <dbReference type="ARBA" id="ARBA00004470"/>
    </source>
</evidence>
<dbReference type="Gene3D" id="1.10.620.20">
    <property type="entry name" value="Ribonucleotide Reductase, subunit A"/>
    <property type="match status" value="1"/>
</dbReference>
<keyword evidence="9" id="KW-0276">Fatty acid metabolism</keyword>
<keyword evidence="11" id="KW-0560">Oxidoreductase</keyword>
<evidence type="ECO:0000256" key="15">
    <source>
        <dbReference type="ARBA" id="ARBA00047803"/>
    </source>
</evidence>
<evidence type="ECO:0000256" key="13">
    <source>
        <dbReference type="ARBA" id="ARBA00023098"/>
    </source>
</evidence>
<dbReference type="AlphaFoldDB" id="A0A835QPK9"/>
<evidence type="ECO:0000256" key="9">
    <source>
        <dbReference type="ARBA" id="ARBA00022832"/>
    </source>
</evidence>
<name>A0A835QPK9_VANPL</name>
<dbReference type="EMBL" id="JADCNL010000006">
    <property type="protein sequence ID" value="KAG0477230.1"/>
    <property type="molecule type" value="Genomic_DNA"/>
</dbReference>
<dbReference type="SUPFAM" id="SSF47240">
    <property type="entry name" value="Ferritin-like"/>
    <property type="match status" value="1"/>
</dbReference>
<protein>
    <recommendedName>
        <fullName evidence="6">acyl-[acyl-carrier-protein] 4-desaturase</fullName>
        <ecNumber evidence="6">1.14.19.11</ecNumber>
    </recommendedName>
</protein>
<dbReference type="Pfam" id="PF03405">
    <property type="entry name" value="FA_desaturase_2"/>
    <property type="match status" value="1"/>
</dbReference>
<gene>
    <name evidence="16" type="ORF">HPP92_014071</name>
</gene>
<dbReference type="InterPro" id="IPR009078">
    <property type="entry name" value="Ferritin-like_SF"/>
</dbReference>
<evidence type="ECO:0000256" key="8">
    <source>
        <dbReference type="ARBA" id="ARBA00022723"/>
    </source>
</evidence>
<evidence type="ECO:0000256" key="6">
    <source>
        <dbReference type="ARBA" id="ARBA00012015"/>
    </source>
</evidence>
<organism evidence="16 17">
    <name type="scientific">Vanilla planifolia</name>
    <name type="common">Vanilla</name>
    <dbReference type="NCBI Taxonomy" id="51239"/>
    <lineage>
        <taxon>Eukaryota</taxon>
        <taxon>Viridiplantae</taxon>
        <taxon>Streptophyta</taxon>
        <taxon>Embryophyta</taxon>
        <taxon>Tracheophyta</taxon>
        <taxon>Spermatophyta</taxon>
        <taxon>Magnoliopsida</taxon>
        <taxon>Liliopsida</taxon>
        <taxon>Asparagales</taxon>
        <taxon>Orchidaceae</taxon>
        <taxon>Vanilloideae</taxon>
        <taxon>Vanilleae</taxon>
        <taxon>Vanilla</taxon>
    </lineage>
</organism>
<evidence type="ECO:0000256" key="1">
    <source>
        <dbReference type="ARBA" id="ARBA00001954"/>
    </source>
</evidence>
<keyword evidence="17" id="KW-1185">Reference proteome</keyword>
<keyword evidence="10" id="KW-0809">Transit peptide</keyword>
<keyword evidence="13" id="KW-0443">Lipid metabolism</keyword>
<evidence type="ECO:0000256" key="7">
    <source>
        <dbReference type="ARBA" id="ARBA00022516"/>
    </source>
</evidence>
<comment type="caution">
    <text evidence="16">The sequence shown here is derived from an EMBL/GenBank/DDBJ whole genome shotgun (WGS) entry which is preliminary data.</text>
</comment>
<keyword evidence="8" id="KW-0479">Metal-binding</keyword>
<comment type="similarity">
    <text evidence="4">Belongs to the fatty acid desaturase type 2 family.</text>
</comment>
<dbReference type="EC" id="1.14.19.11" evidence="6"/>
<proteinExistence type="inferred from homology"/>
<dbReference type="GO" id="GO:0046872">
    <property type="term" value="F:metal ion binding"/>
    <property type="evidence" value="ECO:0007669"/>
    <property type="project" value="UniProtKB-KW"/>
</dbReference>
<dbReference type="GO" id="GO:0009570">
    <property type="term" value="C:chloroplast stroma"/>
    <property type="evidence" value="ECO:0007669"/>
    <property type="project" value="UniProtKB-SubCell"/>
</dbReference>
<evidence type="ECO:0000256" key="5">
    <source>
        <dbReference type="ARBA" id="ARBA00011738"/>
    </source>
</evidence>
<comment type="catalytic activity">
    <reaction evidence="15">
        <text>hexadecanoyl-[ACP] + 2 reduced [2Fe-2S]-[ferredoxin] + O2 + 2 H(+) = (4Z)-hexadecenoyl-[ACP] + 2 oxidized [2Fe-2S]-[ferredoxin] + 2 H2O</text>
        <dbReference type="Rhea" id="RHEA:38043"/>
        <dbReference type="Rhea" id="RHEA-COMP:9652"/>
        <dbReference type="Rhea" id="RHEA-COMP:10000"/>
        <dbReference type="Rhea" id="RHEA-COMP:10001"/>
        <dbReference type="Rhea" id="RHEA-COMP:11488"/>
        <dbReference type="ChEBI" id="CHEBI:15377"/>
        <dbReference type="ChEBI" id="CHEBI:15378"/>
        <dbReference type="ChEBI" id="CHEBI:15379"/>
        <dbReference type="ChEBI" id="CHEBI:33737"/>
        <dbReference type="ChEBI" id="CHEBI:33738"/>
        <dbReference type="ChEBI" id="CHEBI:78483"/>
        <dbReference type="ChEBI" id="CHEBI:85919"/>
        <dbReference type="EC" id="1.14.19.11"/>
    </reaction>
</comment>
<evidence type="ECO:0000256" key="11">
    <source>
        <dbReference type="ARBA" id="ARBA00023002"/>
    </source>
</evidence>
<comment type="pathway">
    <text evidence="3">Lipid metabolism; fatty acid metabolism.</text>
</comment>
<evidence type="ECO:0000256" key="3">
    <source>
        <dbReference type="ARBA" id="ARBA00004872"/>
    </source>
</evidence>
<dbReference type="InterPro" id="IPR005067">
    <property type="entry name" value="Fatty_acid_desaturase-2"/>
</dbReference>
<comment type="subunit">
    <text evidence="5">Homodimer.</text>
</comment>
<dbReference type="PANTHER" id="PTHR31155:SF9">
    <property type="entry name" value="STEAROYL-[ACYL-CARRIER-PROTEIN] 9-DESATURASE 7, CHLOROPLASTIC"/>
    <property type="match status" value="1"/>
</dbReference>
<sequence length="134" mass="15327">MALSVCSASFILKETPPRRLPPSAIARPSMARVVSNSHQKSFRPPREVENQVSHSMLPEKMEIFKSLEGWAQNNVLCLLKLVESSWQPQDFLPDPVLEDFYVQIEELRQRAKEIPDDYYVVLVGDMITEEALPT</sequence>
<comment type="subcellular location">
    <subcellularLocation>
        <location evidence="2">Plastid</location>
        <location evidence="2">Chloroplast stroma</location>
    </subcellularLocation>
</comment>
<dbReference type="UniPathway" id="UPA00199"/>
<keyword evidence="7" id="KW-0444">Lipid biosynthesis</keyword>
<dbReference type="PANTHER" id="PTHR31155">
    <property type="entry name" value="ACYL- ACYL-CARRIER-PROTEIN DESATURASE-RELATED"/>
    <property type="match status" value="1"/>
</dbReference>
<keyword evidence="12" id="KW-0408">Iron</keyword>
<evidence type="ECO:0000256" key="4">
    <source>
        <dbReference type="ARBA" id="ARBA00008749"/>
    </source>
</evidence>
<dbReference type="OrthoDB" id="5353557at2759"/>
<evidence type="ECO:0000313" key="16">
    <source>
        <dbReference type="EMBL" id="KAG0477230.1"/>
    </source>
</evidence>
<keyword evidence="14" id="KW-0275">Fatty acid biosynthesis</keyword>
<dbReference type="GO" id="GO:0006633">
    <property type="term" value="P:fatty acid biosynthetic process"/>
    <property type="evidence" value="ECO:0007669"/>
    <property type="project" value="UniProtKB-KW"/>
</dbReference>
<dbReference type="InterPro" id="IPR012348">
    <property type="entry name" value="RNR-like"/>
</dbReference>
<evidence type="ECO:0000256" key="14">
    <source>
        <dbReference type="ARBA" id="ARBA00023160"/>
    </source>
</evidence>
<dbReference type="GO" id="GO:0045300">
    <property type="term" value="F:stearoyl-[ACP] desaturase activity"/>
    <property type="evidence" value="ECO:0007669"/>
    <property type="project" value="InterPro"/>
</dbReference>
<accession>A0A835QPK9</accession>
<dbReference type="Proteomes" id="UP000636800">
    <property type="component" value="Chromosome 6"/>
</dbReference>
<evidence type="ECO:0000256" key="10">
    <source>
        <dbReference type="ARBA" id="ARBA00022946"/>
    </source>
</evidence>
<reference evidence="16 17" key="1">
    <citation type="journal article" date="2020" name="Nat. Food">
        <title>A phased Vanilla planifolia genome enables genetic improvement of flavour and production.</title>
        <authorList>
            <person name="Hasing T."/>
            <person name="Tang H."/>
            <person name="Brym M."/>
            <person name="Khazi F."/>
            <person name="Huang T."/>
            <person name="Chambers A.H."/>
        </authorList>
    </citation>
    <scope>NUCLEOTIDE SEQUENCE [LARGE SCALE GENOMIC DNA]</scope>
    <source>
        <tissue evidence="16">Leaf</tissue>
    </source>
</reference>
<evidence type="ECO:0000313" key="17">
    <source>
        <dbReference type="Proteomes" id="UP000636800"/>
    </source>
</evidence>
<comment type="cofactor">
    <cofactor evidence="1">
        <name>Fe(2+)</name>
        <dbReference type="ChEBI" id="CHEBI:29033"/>
    </cofactor>
</comment>